<evidence type="ECO:0008006" key="2">
    <source>
        <dbReference type="Google" id="ProtNLM"/>
    </source>
</evidence>
<dbReference type="NCBIfam" id="NF011564">
    <property type="entry name" value="PRK14988.1"/>
    <property type="match status" value="1"/>
</dbReference>
<proteinExistence type="predicted"/>
<organism evidence="1">
    <name type="scientific">marine metagenome</name>
    <dbReference type="NCBI Taxonomy" id="408172"/>
    <lineage>
        <taxon>unclassified sequences</taxon>
        <taxon>metagenomes</taxon>
        <taxon>ecological metagenomes</taxon>
    </lineage>
</organism>
<sequence length="224" mass="26435">MSLDNMEPIINWKEIKTVLFDMDGTLLDLYFDYYFWQEYLPEQWAKKNNMSTQEAKVKLLDWYEKESGTLSWYCLDFWTQKLNFDVFALKADVRHLIKYRPHAESFLKRLHQLDFSLTLVTNAHEKLIRMKTEETGIDTFFGEIISSHSIGHAKEENAFWEKLKSKVPFDENKTLLIDDNLTVLRTAREFGIKHLLTVAKPNSQKPNQNSGEFEAVYSFDGIVF</sequence>
<dbReference type="EMBL" id="UINC01042183">
    <property type="protein sequence ID" value="SVB44466.1"/>
    <property type="molecule type" value="Genomic_DNA"/>
</dbReference>
<dbReference type="GO" id="GO:0008967">
    <property type="term" value="F:phosphoglycolate phosphatase activity"/>
    <property type="evidence" value="ECO:0007669"/>
    <property type="project" value="TreeGrafter"/>
</dbReference>
<dbReference type="CDD" id="cd01427">
    <property type="entry name" value="HAD_like"/>
    <property type="match status" value="1"/>
</dbReference>
<evidence type="ECO:0000313" key="1">
    <source>
        <dbReference type="EMBL" id="SVB44466.1"/>
    </source>
</evidence>
<dbReference type="SFLD" id="SFLDS00003">
    <property type="entry name" value="Haloacid_Dehalogenase"/>
    <property type="match status" value="1"/>
</dbReference>
<dbReference type="Pfam" id="PF00702">
    <property type="entry name" value="Hydrolase"/>
    <property type="match status" value="1"/>
</dbReference>
<dbReference type="SUPFAM" id="SSF56784">
    <property type="entry name" value="HAD-like"/>
    <property type="match status" value="1"/>
</dbReference>
<dbReference type="PANTHER" id="PTHR43434">
    <property type="entry name" value="PHOSPHOGLYCOLATE PHOSPHATASE"/>
    <property type="match status" value="1"/>
</dbReference>
<gene>
    <name evidence="1" type="ORF">METZ01_LOCUS197320</name>
</gene>
<name>A0A382E143_9ZZZZ</name>
<dbReference type="AlphaFoldDB" id="A0A382E143"/>
<dbReference type="InterPro" id="IPR023214">
    <property type="entry name" value="HAD_sf"/>
</dbReference>
<dbReference type="InterPro" id="IPR006439">
    <property type="entry name" value="HAD-SF_hydro_IA"/>
</dbReference>
<reference evidence="1" key="1">
    <citation type="submission" date="2018-05" db="EMBL/GenBank/DDBJ databases">
        <authorList>
            <person name="Lanie J.A."/>
            <person name="Ng W.-L."/>
            <person name="Kazmierczak K.M."/>
            <person name="Andrzejewski T.M."/>
            <person name="Davidsen T.M."/>
            <person name="Wayne K.J."/>
            <person name="Tettelin H."/>
            <person name="Glass J.I."/>
            <person name="Rusch D."/>
            <person name="Podicherti R."/>
            <person name="Tsui H.-C.T."/>
            <person name="Winkler M.E."/>
        </authorList>
    </citation>
    <scope>NUCLEOTIDE SEQUENCE</scope>
</reference>
<dbReference type="InterPro" id="IPR036412">
    <property type="entry name" value="HAD-like_sf"/>
</dbReference>
<dbReference type="GO" id="GO:0005829">
    <property type="term" value="C:cytosol"/>
    <property type="evidence" value="ECO:0007669"/>
    <property type="project" value="TreeGrafter"/>
</dbReference>
<dbReference type="Gene3D" id="3.40.50.1000">
    <property type="entry name" value="HAD superfamily/HAD-like"/>
    <property type="match status" value="1"/>
</dbReference>
<dbReference type="InterPro" id="IPR050155">
    <property type="entry name" value="HAD-like_hydrolase_sf"/>
</dbReference>
<dbReference type="SFLD" id="SFLDG01129">
    <property type="entry name" value="C1.5:_HAD__Beta-PGM__Phosphata"/>
    <property type="match status" value="1"/>
</dbReference>
<dbReference type="GO" id="GO:0006281">
    <property type="term" value="P:DNA repair"/>
    <property type="evidence" value="ECO:0007669"/>
    <property type="project" value="TreeGrafter"/>
</dbReference>
<dbReference type="NCBIfam" id="TIGR01509">
    <property type="entry name" value="HAD-SF-IA-v3"/>
    <property type="match status" value="1"/>
</dbReference>
<protein>
    <recommendedName>
        <fullName evidence="2">FCP1 homology domain-containing protein</fullName>
    </recommendedName>
</protein>
<accession>A0A382E143</accession>
<dbReference type="PANTHER" id="PTHR43434:SF3">
    <property type="entry name" value="GMP_IMP NUCLEOTIDASE YRFG"/>
    <property type="match status" value="1"/>
</dbReference>